<sequence>MTIRDSLYFSFAGKKSINYGIYNVNIDSGMQEETFAPTAEIVEETIKGRDKPYFQRLKREPLKFSVNFAFEDTWDTQKIREVAQWLTSPEYYQELYFTNEQGNNPERIFYAMVVDDSTLVHNSLKQGYVKLTFRCDSPYSYTPITTSREYIWDKASESIGLTDFSQGEKKSLIVNGSGQLTLNPNKPKWSDFPTGTKWSDL</sequence>
<evidence type="ECO:0000313" key="3">
    <source>
        <dbReference type="Proteomes" id="UP000663452"/>
    </source>
</evidence>
<evidence type="ECO:0000259" key="1">
    <source>
        <dbReference type="Pfam" id="PF20195"/>
    </source>
</evidence>
<dbReference type="Proteomes" id="UP000663452">
    <property type="component" value="Chromosome"/>
</dbReference>
<gene>
    <name evidence="2" type="ORF">JRJ22_20040</name>
</gene>
<organism evidence="2 3">
    <name type="scientific">Paenibacillus tianjinensis</name>
    <dbReference type="NCBI Taxonomy" id="2810347"/>
    <lineage>
        <taxon>Bacteria</taxon>
        <taxon>Bacillati</taxon>
        <taxon>Bacillota</taxon>
        <taxon>Bacilli</taxon>
        <taxon>Bacillales</taxon>
        <taxon>Paenibacillaceae</taxon>
        <taxon>Paenibacillus</taxon>
    </lineage>
</organism>
<name>A0ABX7L6C6_9BACL</name>
<dbReference type="Pfam" id="PF20195">
    <property type="entry name" value="DUF6558"/>
    <property type="match status" value="1"/>
</dbReference>
<dbReference type="Gene3D" id="2.40.30.200">
    <property type="match status" value="1"/>
</dbReference>
<reference evidence="2 3" key="1">
    <citation type="submission" date="2021-02" db="EMBL/GenBank/DDBJ databases">
        <title>Paenibacillus tianjinensis sp. nov.</title>
        <authorList>
            <person name="Liu H."/>
        </authorList>
    </citation>
    <scope>NUCLEOTIDE SEQUENCE [LARGE SCALE GENOMIC DNA]</scope>
    <source>
        <strain evidence="2 3">TB2019</strain>
    </source>
</reference>
<protein>
    <submittedName>
        <fullName evidence="2">Phage tail family protein</fullName>
    </submittedName>
</protein>
<dbReference type="InterPro" id="IPR006520">
    <property type="entry name" value="Dit_BPSPP_N"/>
</dbReference>
<keyword evidence="3" id="KW-1185">Reference proteome</keyword>
<proteinExistence type="predicted"/>
<dbReference type="EMBL" id="CP070969">
    <property type="protein sequence ID" value="QSF43554.1"/>
    <property type="molecule type" value="Genomic_DNA"/>
</dbReference>
<dbReference type="NCBIfam" id="TIGR01633">
    <property type="entry name" value="phi3626_gp14_N"/>
    <property type="match status" value="1"/>
</dbReference>
<accession>A0ABX7L6C6</accession>
<feature type="domain" description="DUF6558" evidence="1">
    <location>
        <begin position="9"/>
        <end position="137"/>
    </location>
</feature>
<dbReference type="RefSeq" id="WP_206101187.1">
    <property type="nucleotide sequence ID" value="NZ_CP070969.1"/>
</dbReference>
<dbReference type="InterPro" id="IPR046688">
    <property type="entry name" value="DUF6558_N"/>
</dbReference>
<evidence type="ECO:0000313" key="2">
    <source>
        <dbReference type="EMBL" id="QSF43554.1"/>
    </source>
</evidence>